<evidence type="ECO:0000313" key="2">
    <source>
        <dbReference type="Proteomes" id="UP000278081"/>
    </source>
</evidence>
<organism evidence="1 2">
    <name type="scientific">Rhizobium chutanense</name>
    <dbReference type="NCBI Taxonomy" id="2035448"/>
    <lineage>
        <taxon>Bacteria</taxon>
        <taxon>Pseudomonadati</taxon>
        <taxon>Pseudomonadota</taxon>
        <taxon>Alphaproteobacteria</taxon>
        <taxon>Hyphomicrobiales</taxon>
        <taxon>Rhizobiaceae</taxon>
        <taxon>Rhizobium/Agrobacterium group</taxon>
        <taxon>Rhizobium</taxon>
    </lineage>
</organism>
<accession>A0A432P424</accession>
<dbReference type="OrthoDB" id="8402652at2"/>
<sequence>MSQATTFSVPTTGPATPSAMAARMDDSFKALLSNNSGASRPAYAVGGTFWVSTATAGQLKLYFYDGADDILLMVIDTATNAIVWSGLGSTINGLTAKTTAVGADKLGIWDSAAGDSKSLTLTALSTFLASLLGPDFVEGGIVLPNGSTPLTHLDIAAFRVKALSKFTSTAATLTKNINGTWVAGNGGGLDTGTKAANATYFVYALRKQSDGTGEVVLSTSATVGGVNLSLLSGYDVLAPIGVALTDGSSNIREFTMNAQDEYIWTTPVLDLGNVATGTTSTLAAITVPNGVKVKANLRFMYNSSATTASCLVYDPAKGVLVAGGGNSGANVGTPQVAGGYSIGSDEVWTNTAKQIRHVAGASGNLSLWNDGFIFPCKRIG</sequence>
<comment type="caution">
    <text evidence="1">The sequence shown here is derived from an EMBL/GenBank/DDBJ whole genome shotgun (WGS) entry which is preliminary data.</text>
</comment>
<reference evidence="1 2" key="1">
    <citation type="submission" date="2018-11" db="EMBL/GenBank/DDBJ databases">
        <title>Rhizobium chutanense sp. nov., isolated from root nodules of Phaseolus vulgaris in China.</title>
        <authorList>
            <person name="Huo Y."/>
        </authorList>
    </citation>
    <scope>NUCLEOTIDE SEQUENCE [LARGE SCALE GENOMIC DNA]</scope>
    <source>
        <strain evidence="1 2">C16</strain>
    </source>
</reference>
<name>A0A432P424_9HYPH</name>
<proteinExistence type="predicted"/>
<evidence type="ECO:0000313" key="1">
    <source>
        <dbReference type="EMBL" id="RUM06823.1"/>
    </source>
</evidence>
<dbReference type="EMBL" id="RJTJ01000008">
    <property type="protein sequence ID" value="RUM06823.1"/>
    <property type="molecule type" value="Genomic_DNA"/>
</dbReference>
<protein>
    <submittedName>
        <fullName evidence="1">Uncharacterized protein</fullName>
    </submittedName>
</protein>
<gene>
    <name evidence="1" type="ORF">EFR84_11550</name>
</gene>
<dbReference type="Proteomes" id="UP000278081">
    <property type="component" value="Unassembled WGS sequence"/>
</dbReference>
<dbReference type="AlphaFoldDB" id="A0A432P424"/>
<dbReference type="RefSeq" id="WP_126908997.1">
    <property type="nucleotide sequence ID" value="NZ_ML133755.1"/>
</dbReference>